<dbReference type="AlphaFoldDB" id="A0A380JH81"/>
<accession>A0A380JH81</accession>
<dbReference type="InterPro" id="IPR011051">
    <property type="entry name" value="RmlC_Cupin_sf"/>
</dbReference>
<dbReference type="SUPFAM" id="SSF51182">
    <property type="entry name" value="RmlC-like cupins"/>
    <property type="match status" value="1"/>
</dbReference>
<evidence type="ECO:0000313" key="1">
    <source>
        <dbReference type="EMBL" id="SUN36883.1"/>
    </source>
</evidence>
<sequence>MKLQPLDLVNYHDYQISSRSLSKKLSINQALTLYAMDKGETISQESSPQTRLLQVLEGQLEISLADGVVQSLLPNELLSVPALQVHAIKAVEKTKFLQLELD</sequence>
<reference evidence="1 2" key="1">
    <citation type="submission" date="2018-06" db="EMBL/GenBank/DDBJ databases">
        <authorList>
            <consortium name="Pathogen Informatics"/>
            <person name="Doyle S."/>
        </authorList>
    </citation>
    <scope>NUCLEOTIDE SEQUENCE [LARGE SCALE GENOMIC DNA]</scope>
    <source>
        <strain evidence="2">NCTC 11391</strain>
    </source>
</reference>
<organism evidence="1 2">
    <name type="scientific">Streptococcus downei MFe28</name>
    <dbReference type="NCBI Taxonomy" id="764290"/>
    <lineage>
        <taxon>Bacteria</taxon>
        <taxon>Bacillati</taxon>
        <taxon>Bacillota</taxon>
        <taxon>Bacilli</taxon>
        <taxon>Lactobacillales</taxon>
        <taxon>Streptococcaceae</taxon>
        <taxon>Streptococcus</taxon>
    </lineage>
</organism>
<dbReference type="InterPro" id="IPR014710">
    <property type="entry name" value="RmlC-like_jellyroll"/>
</dbReference>
<evidence type="ECO:0008006" key="3">
    <source>
        <dbReference type="Google" id="ProtNLM"/>
    </source>
</evidence>
<dbReference type="EMBL" id="UHFA01000002">
    <property type="protein sequence ID" value="SUN36883.1"/>
    <property type="molecule type" value="Genomic_DNA"/>
</dbReference>
<dbReference type="OrthoDB" id="2223205at2"/>
<keyword evidence="2" id="KW-1185">Reference proteome</keyword>
<evidence type="ECO:0000313" key="2">
    <source>
        <dbReference type="Proteomes" id="UP000254082"/>
    </source>
</evidence>
<protein>
    <recommendedName>
        <fullName evidence="3">Acetate kinase</fullName>
    </recommendedName>
</protein>
<proteinExistence type="predicted"/>
<gene>
    <name evidence="1" type="ORF">NCTC11391_01795</name>
</gene>
<name>A0A380JH81_STRDO</name>
<dbReference type="Proteomes" id="UP000254082">
    <property type="component" value="Unassembled WGS sequence"/>
</dbReference>
<dbReference type="Gene3D" id="2.60.120.10">
    <property type="entry name" value="Jelly Rolls"/>
    <property type="match status" value="1"/>
</dbReference>
<dbReference type="RefSeq" id="WP_002997236.1">
    <property type="nucleotide sequence ID" value="NZ_UHFA01000002.1"/>
</dbReference>